<feature type="binding site" evidence="15">
    <location>
        <begin position="388"/>
        <end position="391"/>
    </location>
    <ligand>
        <name>FAD</name>
        <dbReference type="ChEBI" id="CHEBI:57692"/>
    </ligand>
</feature>
<feature type="active site" description="Charge relay system" evidence="15">
    <location>
        <position position="137"/>
    </location>
</feature>
<dbReference type="RefSeq" id="WP_367780247.1">
    <property type="nucleotide sequence ID" value="NZ_JBFMIA010000015.1"/>
</dbReference>
<gene>
    <name evidence="18" type="primary">hmpA</name>
    <name evidence="15" type="synonym">hmp</name>
    <name evidence="18" type="ORF">AB1471_13250</name>
</gene>
<name>A0ABV3Q779_9BACL</name>
<keyword evidence="9 15" id="KW-0521">NADP</keyword>
<feature type="domain" description="Globin" evidence="16">
    <location>
        <begin position="1"/>
        <end position="138"/>
    </location>
</feature>
<dbReference type="PROSITE" id="PS51384">
    <property type="entry name" value="FAD_FR"/>
    <property type="match status" value="1"/>
</dbReference>
<evidence type="ECO:0000256" key="6">
    <source>
        <dbReference type="ARBA" id="ARBA00022630"/>
    </source>
</evidence>
<evidence type="ECO:0000256" key="11">
    <source>
        <dbReference type="ARBA" id="ARBA00023004"/>
    </source>
</evidence>
<dbReference type="Gene3D" id="3.40.50.80">
    <property type="entry name" value="Nucleotide-binding domain of ferredoxin-NADP reductase (FNR) module"/>
    <property type="match status" value="1"/>
</dbReference>
<dbReference type="Pfam" id="PF00970">
    <property type="entry name" value="FAD_binding_6"/>
    <property type="match status" value="1"/>
</dbReference>
<dbReference type="HAMAP" id="MF_01252">
    <property type="entry name" value="Hmp"/>
    <property type="match status" value="1"/>
</dbReference>
<feature type="site" description="Involved in heme-bound ligand stabilization and O-O bond activation" evidence="15">
    <location>
        <position position="29"/>
    </location>
</feature>
<comment type="function">
    <text evidence="15">Is involved in NO detoxification in an aerobic process, termed nitric oxide dioxygenase (NOD) reaction that utilizes O(2) and NAD(P)H to convert NO to nitrate, which protects the bacterium from various noxious nitrogen compounds. Therefore, plays a central role in the inducible response to nitrosative stress.</text>
</comment>
<comment type="similarity">
    <text evidence="2 15">Belongs to the globin family. Two-domain flavohemoproteins subfamily.</text>
</comment>
<protein>
    <recommendedName>
        <fullName evidence="15">Flavohemoprotein</fullName>
    </recommendedName>
    <alternativeName>
        <fullName evidence="15">Flavohemoglobin</fullName>
    </alternativeName>
    <alternativeName>
        <fullName evidence="15">Hemoglobin-like protein</fullName>
    </alternativeName>
    <alternativeName>
        <fullName evidence="15">Nitric oxide dioxygenase</fullName>
        <shortName evidence="15">NO oxygenase</shortName>
        <shortName evidence="15">NOD</shortName>
        <ecNumber evidence="15">1.14.12.17</ecNumber>
    </alternativeName>
</protein>
<dbReference type="CDD" id="cd14777">
    <property type="entry name" value="Yhb1-globin-like"/>
    <property type="match status" value="1"/>
</dbReference>
<comment type="domain">
    <text evidence="15">Consists of two distinct domains; an N-terminal heme-containing oxygen-binding domain and a C-terminal reductase domain with binding sites for FAD and NAD(P)H.</text>
</comment>
<feature type="binding site" evidence="15">
    <location>
        <begin position="274"/>
        <end position="279"/>
    </location>
    <ligand>
        <name>NADP(+)</name>
        <dbReference type="ChEBI" id="CHEBI:58349"/>
    </ligand>
</feature>
<feature type="binding site" description="proximal binding residue" evidence="15">
    <location>
        <position position="85"/>
    </location>
    <ligand>
        <name>heme b</name>
        <dbReference type="ChEBI" id="CHEBI:60344"/>
    </ligand>
    <ligandPart>
        <name>Fe</name>
        <dbReference type="ChEBI" id="CHEBI:18248"/>
    </ligandPart>
</feature>
<dbReference type="SUPFAM" id="SSF63380">
    <property type="entry name" value="Riboflavin synthase domain-like"/>
    <property type="match status" value="1"/>
</dbReference>
<dbReference type="InterPro" id="IPR023950">
    <property type="entry name" value="Hmp"/>
</dbReference>
<dbReference type="Pfam" id="PF00175">
    <property type="entry name" value="NAD_binding_1"/>
    <property type="match status" value="1"/>
</dbReference>
<feature type="binding site" evidence="15">
    <location>
        <begin position="206"/>
        <end position="209"/>
    </location>
    <ligand>
        <name>FAD</name>
        <dbReference type="ChEBI" id="CHEBI:57692"/>
    </ligand>
</feature>
<evidence type="ECO:0000256" key="4">
    <source>
        <dbReference type="ARBA" id="ARBA00022617"/>
    </source>
</evidence>
<evidence type="ECO:0000256" key="3">
    <source>
        <dbReference type="ARBA" id="ARBA00022448"/>
    </source>
</evidence>
<keyword evidence="6 15" id="KW-0285">Flavoprotein</keyword>
<dbReference type="PANTHER" id="PTHR43396">
    <property type="entry name" value="FLAVOHEMOPROTEIN"/>
    <property type="match status" value="1"/>
</dbReference>
<evidence type="ECO:0000256" key="8">
    <source>
        <dbReference type="ARBA" id="ARBA00022827"/>
    </source>
</evidence>
<feature type="region of interest" description="Reductase" evidence="15">
    <location>
        <begin position="149"/>
        <end position="398"/>
    </location>
</feature>
<dbReference type="GO" id="GO:0008941">
    <property type="term" value="F:nitric oxide dioxygenase NAD(P)H activity"/>
    <property type="evidence" value="ECO:0007669"/>
    <property type="project" value="UniProtKB-EC"/>
</dbReference>
<keyword evidence="7 15" id="KW-0479">Metal-binding</keyword>
<evidence type="ECO:0000256" key="15">
    <source>
        <dbReference type="HAMAP-Rule" id="MF_01252"/>
    </source>
</evidence>
<feature type="site" description="Influences the redox potential of the prosthetic heme and FAD groups" evidence="15">
    <location>
        <position position="387"/>
    </location>
</feature>
<dbReference type="Gene3D" id="1.10.490.10">
    <property type="entry name" value="Globins"/>
    <property type="match status" value="1"/>
</dbReference>
<dbReference type="PROSITE" id="PS01033">
    <property type="entry name" value="GLOBIN"/>
    <property type="match status" value="1"/>
</dbReference>
<evidence type="ECO:0000259" key="17">
    <source>
        <dbReference type="PROSITE" id="PS51384"/>
    </source>
</evidence>
<keyword evidence="12 15" id="KW-0520">NAD</keyword>
<comment type="catalytic activity">
    <reaction evidence="13 15">
        <text>2 nitric oxide + NADH + 2 O2 = 2 nitrate + NAD(+) + H(+)</text>
        <dbReference type="Rhea" id="RHEA:19469"/>
        <dbReference type="ChEBI" id="CHEBI:15378"/>
        <dbReference type="ChEBI" id="CHEBI:15379"/>
        <dbReference type="ChEBI" id="CHEBI:16480"/>
        <dbReference type="ChEBI" id="CHEBI:17632"/>
        <dbReference type="ChEBI" id="CHEBI:57540"/>
        <dbReference type="ChEBI" id="CHEBI:57945"/>
        <dbReference type="EC" id="1.14.12.17"/>
    </reaction>
</comment>
<dbReference type="NCBIfam" id="NF009805">
    <property type="entry name" value="PRK13289.1"/>
    <property type="match status" value="1"/>
</dbReference>
<dbReference type="InterPro" id="IPR000971">
    <property type="entry name" value="Globin"/>
</dbReference>
<evidence type="ECO:0000313" key="19">
    <source>
        <dbReference type="Proteomes" id="UP001556040"/>
    </source>
</evidence>
<keyword evidence="8 15" id="KW-0274">FAD</keyword>
<evidence type="ECO:0000256" key="1">
    <source>
        <dbReference type="ARBA" id="ARBA00006401"/>
    </source>
</evidence>
<reference evidence="18 19" key="1">
    <citation type="journal article" date="1979" name="Int. J. Syst. Evol. Microbiol.">
        <title>Bacillus globisporus subsp. marinus subsp. nov.</title>
        <authorList>
            <person name="Liu H."/>
        </authorList>
    </citation>
    <scope>NUCLEOTIDE SEQUENCE [LARGE SCALE GENOMIC DNA]</scope>
    <source>
        <strain evidence="18 19">DSM 1297</strain>
    </source>
</reference>
<comment type="cofactor">
    <cofactor evidence="15">
        <name>heme b</name>
        <dbReference type="ChEBI" id="CHEBI:60344"/>
    </cofactor>
    <text evidence="15">Binds 1 heme b (iron(II)-protoporphyrin IX) group per subunit.</text>
</comment>
<dbReference type="InterPro" id="IPR001709">
    <property type="entry name" value="Flavoprot_Pyr_Nucl_cyt_Rdtase"/>
</dbReference>
<dbReference type="CDD" id="cd06184">
    <property type="entry name" value="flavohem_like_fad_nad_binding"/>
    <property type="match status" value="1"/>
</dbReference>
<comment type="similarity">
    <text evidence="1 15">In the C-terminal section; belongs to the flavoprotein pyridine nucleotide cytochrome reductase family.</text>
</comment>
<comment type="caution">
    <text evidence="18">The sequence shown here is derived from an EMBL/GenBank/DDBJ whole genome shotgun (WGS) entry which is preliminary data.</text>
</comment>
<keyword evidence="19" id="KW-1185">Reference proteome</keyword>
<keyword evidence="3 15" id="KW-0813">Transport</keyword>
<feature type="active site" description="Charge relay system" evidence="15">
    <location>
        <position position="95"/>
    </location>
</feature>
<dbReference type="InterPro" id="IPR039261">
    <property type="entry name" value="FNR_nucleotide-bd"/>
</dbReference>
<keyword evidence="4 15" id="KW-0349">Heme</keyword>
<dbReference type="PRINTS" id="PR00371">
    <property type="entry name" value="FPNCR"/>
</dbReference>
<evidence type="ECO:0000313" key="18">
    <source>
        <dbReference type="EMBL" id="MEW9502759.1"/>
    </source>
</evidence>
<evidence type="ECO:0000256" key="2">
    <source>
        <dbReference type="ARBA" id="ARBA00008414"/>
    </source>
</evidence>
<evidence type="ECO:0000256" key="13">
    <source>
        <dbReference type="ARBA" id="ARBA00048649"/>
    </source>
</evidence>
<evidence type="ECO:0000256" key="9">
    <source>
        <dbReference type="ARBA" id="ARBA00022857"/>
    </source>
</evidence>
<feature type="binding site" evidence="15">
    <location>
        <position position="190"/>
    </location>
    <ligand>
        <name>FAD</name>
        <dbReference type="ChEBI" id="CHEBI:57692"/>
    </ligand>
</feature>
<dbReference type="EMBL" id="JBFMIA010000015">
    <property type="protein sequence ID" value="MEW9502759.1"/>
    <property type="molecule type" value="Genomic_DNA"/>
</dbReference>
<dbReference type="Gene3D" id="2.40.30.10">
    <property type="entry name" value="Translation factors"/>
    <property type="match status" value="1"/>
</dbReference>
<keyword evidence="11 15" id="KW-0408">Iron</keyword>
<evidence type="ECO:0000256" key="12">
    <source>
        <dbReference type="ARBA" id="ARBA00023027"/>
    </source>
</evidence>
<dbReference type="InterPro" id="IPR009050">
    <property type="entry name" value="Globin-like_sf"/>
</dbReference>
<evidence type="ECO:0000256" key="10">
    <source>
        <dbReference type="ARBA" id="ARBA00023002"/>
    </source>
</evidence>
<comment type="catalytic activity">
    <reaction evidence="14 15">
        <text>2 nitric oxide + NADPH + 2 O2 = 2 nitrate + NADP(+) + H(+)</text>
        <dbReference type="Rhea" id="RHEA:19465"/>
        <dbReference type="ChEBI" id="CHEBI:15378"/>
        <dbReference type="ChEBI" id="CHEBI:15379"/>
        <dbReference type="ChEBI" id="CHEBI:16480"/>
        <dbReference type="ChEBI" id="CHEBI:17632"/>
        <dbReference type="ChEBI" id="CHEBI:57783"/>
        <dbReference type="ChEBI" id="CHEBI:58349"/>
        <dbReference type="EC" id="1.14.12.17"/>
    </reaction>
</comment>
<dbReference type="Pfam" id="PF00042">
    <property type="entry name" value="Globin"/>
    <property type="match status" value="1"/>
</dbReference>
<evidence type="ECO:0000256" key="7">
    <source>
        <dbReference type="ARBA" id="ARBA00022723"/>
    </source>
</evidence>
<keyword evidence="15" id="KW-0216">Detoxification</keyword>
<dbReference type="PANTHER" id="PTHR43396:SF3">
    <property type="entry name" value="FLAVOHEMOPROTEIN"/>
    <property type="match status" value="1"/>
</dbReference>
<feature type="site" description="Influences the redox potential of the prosthetic heme and FAD groups" evidence="15">
    <location>
        <position position="84"/>
    </location>
</feature>
<evidence type="ECO:0000259" key="16">
    <source>
        <dbReference type="PROSITE" id="PS01033"/>
    </source>
</evidence>
<dbReference type="InterPro" id="IPR008333">
    <property type="entry name" value="Cbr1-like_FAD-bd_dom"/>
</dbReference>
<evidence type="ECO:0000256" key="14">
    <source>
        <dbReference type="ARBA" id="ARBA00049433"/>
    </source>
</evidence>
<dbReference type="PRINTS" id="PR00410">
    <property type="entry name" value="PHEHYDRXLASE"/>
</dbReference>
<dbReference type="SUPFAM" id="SSF46458">
    <property type="entry name" value="Globin-like"/>
    <property type="match status" value="1"/>
</dbReference>
<sequence length="398" mass="44416">MLSQKTIDIVKSTAPVLEVTGTEITTRFYKMLFDAHPELLNIFNHANQQQGRQQTALANTVYAAAQNIDKLEALLPAVKNIAHKHRSLGVKAEHYPIVGEFLLKAIKDVLKEDATDEILQAWGEAYGVIANVFISVENDMYNEAETKEGGWEDFKEFTIIKKVEESALITSFYLQPKDQSIVSSYLPGQYISIRVQIPGQEYTLNRQYSLSSAYTPEWYRISVKREAEHDPKGQVSTYLHDKIDVGDSLEVSAPAGDFYCDVNEPTPIALISGGVGVTPMYSMLASIADKNAARPVTFIHAARNKEVHAFAEEVTENMSKLENGKSYVVYEQDDANSELTGYLNADKLEKMIDQNSVCYVCGPVAFMESVIQSLVKIGIPTERINYEFFGPSLAIETK</sequence>
<dbReference type="EC" id="1.14.12.17" evidence="15"/>
<evidence type="ECO:0000256" key="5">
    <source>
        <dbReference type="ARBA" id="ARBA00022621"/>
    </source>
</evidence>
<dbReference type="Proteomes" id="UP001556040">
    <property type="component" value="Unassembled WGS sequence"/>
</dbReference>
<comment type="cofactor">
    <cofactor evidence="15">
        <name>FAD</name>
        <dbReference type="ChEBI" id="CHEBI:57692"/>
    </cofactor>
    <text evidence="15">Binds 1 FAD per subunit.</text>
</comment>
<proteinExistence type="inferred from homology"/>
<keyword evidence="5 15" id="KW-0561">Oxygen transport</keyword>
<dbReference type="InterPro" id="IPR017927">
    <property type="entry name" value="FAD-bd_FR_type"/>
</dbReference>
<organism evidence="18 19">
    <name type="scientific">Jeotgalibacillus marinus</name>
    <dbReference type="NCBI Taxonomy" id="86667"/>
    <lineage>
        <taxon>Bacteria</taxon>
        <taxon>Bacillati</taxon>
        <taxon>Bacillota</taxon>
        <taxon>Bacilli</taxon>
        <taxon>Bacillales</taxon>
        <taxon>Caryophanaceae</taxon>
        <taxon>Jeotgalibacillus</taxon>
    </lineage>
</organism>
<dbReference type="InterPro" id="IPR001433">
    <property type="entry name" value="OxRdtase_FAD/NAD-bd"/>
</dbReference>
<accession>A0ABV3Q779</accession>
<dbReference type="InterPro" id="IPR017938">
    <property type="entry name" value="Riboflavin_synthase-like_b-brl"/>
</dbReference>
<keyword evidence="10 15" id="KW-0560">Oxidoreductase</keyword>
<dbReference type="InterPro" id="IPR012292">
    <property type="entry name" value="Globin/Proto"/>
</dbReference>
<feature type="domain" description="FAD-binding FR-type" evidence="17">
    <location>
        <begin position="152"/>
        <end position="261"/>
    </location>
</feature>
<dbReference type="SUPFAM" id="SSF52343">
    <property type="entry name" value="Ferredoxin reductase-like, C-terminal NADP-linked domain"/>
    <property type="match status" value="1"/>
</dbReference>